<sequence>MMVSLVCGRQGVGKTRKMVDLANEDIKLCNGDVVFIDADNRQTLQINYKVRFVNAMDFNIKNIDMFHGFLRGIISNNYDIEKIYIDRLLSIIELSENEILDIIGELEKIGNKYNVDFVLSISRDKLEIPEELHQYVIFS</sequence>
<evidence type="ECO:0000313" key="2">
    <source>
        <dbReference type="Proteomes" id="UP000198625"/>
    </source>
</evidence>
<organism evidence="1 2">
    <name type="scientific">Proteiniborus ethanoligenes</name>
    <dbReference type="NCBI Taxonomy" id="415015"/>
    <lineage>
        <taxon>Bacteria</taxon>
        <taxon>Bacillati</taxon>
        <taxon>Bacillota</taxon>
        <taxon>Clostridia</taxon>
        <taxon>Eubacteriales</taxon>
        <taxon>Proteiniborus</taxon>
    </lineage>
</organism>
<reference evidence="1 2" key="1">
    <citation type="submission" date="2016-10" db="EMBL/GenBank/DDBJ databases">
        <authorList>
            <person name="de Groot N.N."/>
        </authorList>
    </citation>
    <scope>NUCLEOTIDE SEQUENCE [LARGE SCALE GENOMIC DNA]</scope>
    <source>
        <strain evidence="1 2">DSM 21650</strain>
    </source>
</reference>
<gene>
    <name evidence="1" type="ORF">SAMN05660462_02271</name>
</gene>
<name>A0A1H3RAI6_9FIRM</name>
<dbReference type="STRING" id="415015.SAMN05660462_02271"/>
<dbReference type="Proteomes" id="UP000198625">
    <property type="component" value="Unassembled WGS sequence"/>
</dbReference>
<dbReference type="AlphaFoldDB" id="A0A1H3RAI6"/>
<evidence type="ECO:0000313" key="1">
    <source>
        <dbReference type="EMBL" id="SDZ22261.1"/>
    </source>
</evidence>
<evidence type="ECO:0008006" key="3">
    <source>
        <dbReference type="Google" id="ProtNLM"/>
    </source>
</evidence>
<protein>
    <recommendedName>
        <fullName evidence="3">Twitching motility protein PilT</fullName>
    </recommendedName>
</protein>
<keyword evidence="2" id="KW-1185">Reference proteome</keyword>
<dbReference type="OrthoDB" id="1953676at2"/>
<proteinExistence type="predicted"/>
<dbReference type="EMBL" id="FNQE01000026">
    <property type="protein sequence ID" value="SDZ22261.1"/>
    <property type="molecule type" value="Genomic_DNA"/>
</dbReference>
<accession>A0A1H3RAI6</accession>